<reference evidence="2" key="1">
    <citation type="journal article" date="2019" name="Int. J. Syst. Evol. Microbiol.">
        <title>The Global Catalogue of Microorganisms (GCM) 10K type strain sequencing project: providing services to taxonomists for standard genome sequencing and annotation.</title>
        <authorList>
            <consortium name="The Broad Institute Genomics Platform"/>
            <consortium name="The Broad Institute Genome Sequencing Center for Infectious Disease"/>
            <person name="Wu L."/>
            <person name="Ma J."/>
        </authorList>
    </citation>
    <scope>NUCLEOTIDE SEQUENCE [LARGE SCALE GENOMIC DNA]</scope>
    <source>
        <strain evidence="2">CCUG 60214</strain>
    </source>
</reference>
<proteinExistence type="predicted"/>
<dbReference type="RefSeq" id="WP_380724703.1">
    <property type="nucleotide sequence ID" value="NZ_JBHTLK010000099.1"/>
</dbReference>
<comment type="caution">
    <text evidence="1">The sequence shown here is derived from an EMBL/GenBank/DDBJ whole genome shotgun (WGS) entry which is preliminary data.</text>
</comment>
<evidence type="ECO:0000313" key="2">
    <source>
        <dbReference type="Proteomes" id="UP001597168"/>
    </source>
</evidence>
<dbReference type="Proteomes" id="UP001597168">
    <property type="component" value="Unassembled WGS sequence"/>
</dbReference>
<organism evidence="1 2">
    <name type="scientific">Saccharothrix hoggarensis</name>
    <dbReference type="NCBI Taxonomy" id="913853"/>
    <lineage>
        <taxon>Bacteria</taxon>
        <taxon>Bacillati</taxon>
        <taxon>Actinomycetota</taxon>
        <taxon>Actinomycetes</taxon>
        <taxon>Pseudonocardiales</taxon>
        <taxon>Pseudonocardiaceae</taxon>
        <taxon>Saccharothrix</taxon>
    </lineage>
</organism>
<accession>A0ABW3QWT6</accession>
<gene>
    <name evidence="1" type="ORF">ACFQ3T_19340</name>
</gene>
<evidence type="ECO:0000313" key="1">
    <source>
        <dbReference type="EMBL" id="MFD1149293.1"/>
    </source>
</evidence>
<dbReference type="EMBL" id="JBHTLK010000099">
    <property type="protein sequence ID" value="MFD1149293.1"/>
    <property type="molecule type" value="Genomic_DNA"/>
</dbReference>
<protein>
    <submittedName>
        <fullName evidence="1">Uncharacterized protein</fullName>
    </submittedName>
</protein>
<keyword evidence="2" id="KW-1185">Reference proteome</keyword>
<name>A0ABW3QWT6_9PSEU</name>
<sequence length="151" mass="17002">MNTKRRSPGVADDSRLFSLVEYAFGHTHVVLRGYPPVEEYEDLPSGTPVRVLDISFVNVKRISCWTDLDAVDLRVADDTALERLRPQLGGRNLYGSVFLLAPGTVEEYIVAGRAYWAEYDLVFGDPSPLTSYDARYREQHPPVDGIVHFAE</sequence>